<keyword evidence="4" id="KW-0560">Oxidoreductase</keyword>
<keyword evidence="1" id="KW-0408">Iron</keyword>
<dbReference type="Gene3D" id="3.40.228.10">
    <property type="entry name" value="Dimethylsulfoxide Reductase, domain 2"/>
    <property type="match status" value="1"/>
</dbReference>
<organism evidence="6">
    <name type="scientific">marine sediment metagenome</name>
    <dbReference type="NCBI Taxonomy" id="412755"/>
    <lineage>
        <taxon>unclassified sequences</taxon>
        <taxon>metagenomes</taxon>
        <taxon>ecological metagenomes</taxon>
    </lineage>
</organism>
<evidence type="ECO:0000256" key="1">
    <source>
        <dbReference type="ARBA" id="ARBA00022485"/>
    </source>
</evidence>
<comment type="caution">
    <text evidence="6">The sequence shown here is derived from an EMBL/GenBank/DDBJ whole genome shotgun (WGS) entry which is preliminary data.</text>
</comment>
<name>X1JWA4_9ZZZZ</name>
<dbReference type="SUPFAM" id="SSF53706">
    <property type="entry name" value="Formate dehydrogenase/DMSO reductase, domains 1-3"/>
    <property type="match status" value="1"/>
</dbReference>
<keyword evidence="3" id="KW-0732">Signal</keyword>
<dbReference type="Pfam" id="PF00384">
    <property type="entry name" value="Molybdopterin"/>
    <property type="match status" value="1"/>
</dbReference>
<accession>X1JWA4</accession>
<feature type="domain" description="Molybdopterin oxidoreductase" evidence="5">
    <location>
        <begin position="7"/>
        <end position="203"/>
    </location>
</feature>
<evidence type="ECO:0000313" key="6">
    <source>
        <dbReference type="EMBL" id="GAH85690.1"/>
    </source>
</evidence>
<keyword evidence="2" id="KW-0500">Molybdenum</keyword>
<evidence type="ECO:0000256" key="3">
    <source>
        <dbReference type="ARBA" id="ARBA00022729"/>
    </source>
</evidence>
<evidence type="ECO:0000256" key="4">
    <source>
        <dbReference type="ARBA" id="ARBA00023002"/>
    </source>
</evidence>
<proteinExistence type="predicted"/>
<evidence type="ECO:0000256" key="2">
    <source>
        <dbReference type="ARBA" id="ARBA00022505"/>
    </source>
</evidence>
<dbReference type="PANTHER" id="PTHR43742">
    <property type="entry name" value="TRIMETHYLAMINE-N-OXIDE REDUCTASE"/>
    <property type="match status" value="1"/>
</dbReference>
<gene>
    <name evidence="6" type="ORF">S03H2_61716</name>
</gene>
<dbReference type="CDD" id="cd00368">
    <property type="entry name" value="Molybdopterin-Binding"/>
    <property type="match status" value="1"/>
</dbReference>
<evidence type="ECO:0000259" key="5">
    <source>
        <dbReference type="Pfam" id="PF00384"/>
    </source>
</evidence>
<dbReference type="InterPro" id="IPR050612">
    <property type="entry name" value="Prok_Mopterin_Oxidored"/>
</dbReference>
<reference evidence="6" key="1">
    <citation type="journal article" date="2014" name="Front. Microbiol.">
        <title>High frequency of phylogenetically diverse reductive dehalogenase-homologous genes in deep subseafloor sedimentary metagenomes.</title>
        <authorList>
            <person name="Kawai M."/>
            <person name="Futagami T."/>
            <person name="Toyoda A."/>
            <person name="Takaki Y."/>
            <person name="Nishi S."/>
            <person name="Hori S."/>
            <person name="Arai W."/>
            <person name="Tsubouchi T."/>
            <person name="Morono Y."/>
            <person name="Uchiyama I."/>
            <person name="Ito T."/>
            <person name="Fujiyama A."/>
            <person name="Inagaki F."/>
            <person name="Takami H."/>
        </authorList>
    </citation>
    <scope>NUCLEOTIDE SEQUENCE</scope>
    <source>
        <strain evidence="6">Expedition CK06-06</strain>
    </source>
</reference>
<protein>
    <recommendedName>
        <fullName evidence="5">Molybdopterin oxidoreductase domain-containing protein</fullName>
    </recommendedName>
</protein>
<dbReference type="PANTHER" id="PTHR43742:SF9">
    <property type="entry name" value="TETRATHIONATE REDUCTASE SUBUNIT A"/>
    <property type="match status" value="1"/>
</dbReference>
<dbReference type="GO" id="GO:0051539">
    <property type="term" value="F:4 iron, 4 sulfur cluster binding"/>
    <property type="evidence" value="ECO:0007669"/>
    <property type="project" value="UniProtKB-KW"/>
</dbReference>
<keyword evidence="1" id="KW-0479">Metal-binding</keyword>
<dbReference type="InterPro" id="IPR006656">
    <property type="entry name" value="Mopterin_OxRdtase"/>
</dbReference>
<dbReference type="GO" id="GO:0016491">
    <property type="term" value="F:oxidoreductase activity"/>
    <property type="evidence" value="ECO:0007669"/>
    <property type="project" value="UniProtKB-KW"/>
</dbReference>
<keyword evidence="1" id="KW-0411">Iron-sulfur</keyword>
<dbReference type="EMBL" id="BARU01039855">
    <property type="protein sequence ID" value="GAH85690.1"/>
    <property type="molecule type" value="Genomic_DNA"/>
</dbReference>
<feature type="non-terminal residue" evidence="6">
    <location>
        <position position="218"/>
    </location>
</feature>
<keyword evidence="1" id="KW-0004">4Fe-4S</keyword>
<sequence>MDTSLPPIQRTKYAVIAGLNFPGTALSSGTDCNIPTYAMANKAKENGCKFVIIDPKLADSTPWCDEWIPISPGKDATFALNIANVLIKEKLYDEDFLLKYTNASQLIRSNGQALTDKQGHYLVWDTGTNSAKPIPEAGKSNGLTLGLTKTFEVTVDGETIKCQTAFQMLAEEAVKYTADIPYPAEKTTEIARKLGNNKPSVIFYPGFTSGRYPNWFQT</sequence>
<dbReference type="AlphaFoldDB" id="X1JWA4"/>